<gene>
    <name evidence="2" type="ORF">B9Q04_18240</name>
</gene>
<dbReference type="Gene3D" id="3.40.50.1010">
    <property type="entry name" value="5'-nuclease"/>
    <property type="match status" value="1"/>
</dbReference>
<feature type="domain" description="PIN" evidence="1">
    <location>
        <begin position="7"/>
        <end position="128"/>
    </location>
</feature>
<accession>A0A2R6C529</accession>
<sequence length="138" mass="15848">MMIESDIIYALVKSDDWLKPTAKTLFQRIIQRKLGIVYVSREALHELYYVSMEEGVSLDEYISRVASLTSIPNLEFLRTTHETDILALTIMKQFGITSMFDAYHAATCLSMVPDRTIISTDKVYDRVPGLKRVDPRNI</sequence>
<dbReference type="Pfam" id="PF01850">
    <property type="entry name" value="PIN"/>
    <property type="match status" value="1"/>
</dbReference>
<reference evidence="2 3" key="1">
    <citation type="submission" date="2017-04" db="EMBL/GenBank/DDBJ databases">
        <title>Novel microbial lineages endemic to geothermal iron-oxide mats fill important gaps in the evolutionary history of Archaea.</title>
        <authorList>
            <person name="Jay Z.J."/>
            <person name="Beam J.P."/>
            <person name="Dlakic M."/>
            <person name="Rusch D.B."/>
            <person name="Kozubal M.A."/>
            <person name="Inskeep W.P."/>
        </authorList>
    </citation>
    <scope>NUCLEOTIDE SEQUENCE [LARGE SCALE GENOMIC DNA]</scope>
    <source>
        <strain evidence="2">BE_D</strain>
    </source>
</reference>
<dbReference type="AlphaFoldDB" id="A0A2R6C529"/>
<name>A0A2R6C529_9ARCH</name>
<evidence type="ECO:0000313" key="2">
    <source>
        <dbReference type="EMBL" id="PSO06022.1"/>
    </source>
</evidence>
<dbReference type="EMBL" id="NEXF01000627">
    <property type="protein sequence ID" value="PSO06022.1"/>
    <property type="molecule type" value="Genomic_DNA"/>
</dbReference>
<dbReference type="SUPFAM" id="SSF88723">
    <property type="entry name" value="PIN domain-like"/>
    <property type="match status" value="1"/>
</dbReference>
<dbReference type="Proteomes" id="UP000242015">
    <property type="component" value="Unassembled WGS sequence"/>
</dbReference>
<comment type="caution">
    <text evidence="2">The sequence shown here is derived from an EMBL/GenBank/DDBJ whole genome shotgun (WGS) entry which is preliminary data.</text>
</comment>
<proteinExistence type="predicted"/>
<organism evidence="2 3">
    <name type="scientific">Candidatus Marsarchaeota G2 archaeon BE_D</name>
    <dbReference type="NCBI Taxonomy" id="1978158"/>
    <lineage>
        <taxon>Archaea</taxon>
        <taxon>Candidatus Marsarchaeota</taxon>
        <taxon>Candidatus Marsarchaeota group 2</taxon>
    </lineage>
</organism>
<dbReference type="InterPro" id="IPR002716">
    <property type="entry name" value="PIN_dom"/>
</dbReference>
<evidence type="ECO:0000259" key="1">
    <source>
        <dbReference type="Pfam" id="PF01850"/>
    </source>
</evidence>
<protein>
    <submittedName>
        <fullName evidence="2">VapC toxin family PIN domain ribonuclease</fullName>
    </submittedName>
</protein>
<evidence type="ECO:0000313" key="3">
    <source>
        <dbReference type="Proteomes" id="UP000242015"/>
    </source>
</evidence>
<dbReference type="InterPro" id="IPR029060">
    <property type="entry name" value="PIN-like_dom_sf"/>
</dbReference>